<protein>
    <submittedName>
        <fullName evidence="2">Uncharacterized protein</fullName>
    </submittedName>
</protein>
<gene>
    <name evidence="2" type="primary">Acey_s0451.g1692</name>
    <name evidence="2" type="ORF">Y032_0451g1692</name>
</gene>
<dbReference type="EMBL" id="JARK01000051">
    <property type="protein sequence ID" value="EYC44750.1"/>
    <property type="molecule type" value="Genomic_DNA"/>
</dbReference>
<evidence type="ECO:0000313" key="2">
    <source>
        <dbReference type="EMBL" id="EYC44750.1"/>
    </source>
</evidence>
<evidence type="ECO:0000256" key="1">
    <source>
        <dbReference type="SAM" id="MobiDB-lite"/>
    </source>
</evidence>
<organism evidence="2 3">
    <name type="scientific">Ancylostoma ceylanicum</name>
    <dbReference type="NCBI Taxonomy" id="53326"/>
    <lineage>
        <taxon>Eukaryota</taxon>
        <taxon>Metazoa</taxon>
        <taxon>Ecdysozoa</taxon>
        <taxon>Nematoda</taxon>
        <taxon>Chromadorea</taxon>
        <taxon>Rhabditida</taxon>
        <taxon>Rhabditina</taxon>
        <taxon>Rhabditomorpha</taxon>
        <taxon>Strongyloidea</taxon>
        <taxon>Ancylostomatidae</taxon>
        <taxon>Ancylostomatinae</taxon>
        <taxon>Ancylostoma</taxon>
    </lineage>
</organism>
<reference evidence="3" key="1">
    <citation type="journal article" date="2015" name="Nat. Genet.">
        <title>The genome and transcriptome of the zoonotic hookworm Ancylostoma ceylanicum identify infection-specific gene families.</title>
        <authorList>
            <person name="Schwarz E.M."/>
            <person name="Hu Y."/>
            <person name="Antoshechkin I."/>
            <person name="Miller M.M."/>
            <person name="Sternberg P.W."/>
            <person name="Aroian R.V."/>
        </authorList>
    </citation>
    <scope>NUCLEOTIDE SEQUENCE</scope>
    <source>
        <strain evidence="3">HY135</strain>
    </source>
</reference>
<dbReference type="Proteomes" id="UP000024635">
    <property type="component" value="Unassembled WGS sequence"/>
</dbReference>
<proteinExistence type="predicted"/>
<keyword evidence="3" id="KW-1185">Reference proteome</keyword>
<comment type="caution">
    <text evidence="2">The sequence shown here is derived from an EMBL/GenBank/DDBJ whole genome shotgun (WGS) entry which is preliminary data.</text>
</comment>
<feature type="region of interest" description="Disordered" evidence="1">
    <location>
        <begin position="58"/>
        <end position="79"/>
    </location>
</feature>
<name>A0A016WYL6_9BILA</name>
<evidence type="ECO:0000313" key="3">
    <source>
        <dbReference type="Proteomes" id="UP000024635"/>
    </source>
</evidence>
<dbReference type="AlphaFoldDB" id="A0A016WYL6"/>
<sequence>MNSAKTTFSFEVEVRAQQWLADVSPSMAGAWFRHILREENHARVKQLPDEVAEDVAMETPSSASLTDAESEPDRLMECA</sequence>
<accession>A0A016WYL6</accession>